<dbReference type="Pfam" id="PF25789">
    <property type="entry name" value="TPR_NAA35"/>
    <property type="match status" value="1"/>
</dbReference>
<dbReference type="EMBL" id="JARJCW010000008">
    <property type="protein sequence ID" value="KAJ7221510.1"/>
    <property type="molecule type" value="Genomic_DNA"/>
</dbReference>
<evidence type="ECO:0000259" key="5">
    <source>
        <dbReference type="Pfam" id="PF04112"/>
    </source>
</evidence>
<evidence type="ECO:0000256" key="2">
    <source>
        <dbReference type="ARBA" id="ARBA00006289"/>
    </source>
</evidence>
<organism evidence="7 8">
    <name type="scientific">Mycena pura</name>
    <dbReference type="NCBI Taxonomy" id="153505"/>
    <lineage>
        <taxon>Eukaryota</taxon>
        <taxon>Fungi</taxon>
        <taxon>Dikarya</taxon>
        <taxon>Basidiomycota</taxon>
        <taxon>Agaricomycotina</taxon>
        <taxon>Agaricomycetes</taxon>
        <taxon>Agaricomycetidae</taxon>
        <taxon>Agaricales</taxon>
        <taxon>Marasmiineae</taxon>
        <taxon>Mycenaceae</taxon>
        <taxon>Mycena</taxon>
    </lineage>
</organism>
<dbReference type="Pfam" id="PF04112">
    <property type="entry name" value="Mak10"/>
    <property type="match status" value="1"/>
</dbReference>
<proteinExistence type="inferred from homology"/>
<evidence type="ECO:0000313" key="7">
    <source>
        <dbReference type="EMBL" id="KAJ7221510.1"/>
    </source>
</evidence>
<keyword evidence="8" id="KW-1185">Reference proteome</keyword>
<dbReference type="Proteomes" id="UP001219525">
    <property type="component" value="Unassembled WGS sequence"/>
</dbReference>
<gene>
    <name evidence="7" type="ORF">GGX14DRAFT_429922</name>
</gene>
<keyword evidence="4" id="KW-0812">Transmembrane</keyword>
<protein>
    <submittedName>
        <fullName evidence="7">Mak10 subunit, NatC N-terminal acetyltransferase-domain-containing protein</fullName>
    </submittedName>
</protein>
<reference evidence="7" key="1">
    <citation type="submission" date="2023-03" db="EMBL/GenBank/DDBJ databases">
        <title>Massive genome expansion in bonnet fungi (Mycena s.s.) driven by repeated elements and novel gene families across ecological guilds.</title>
        <authorList>
            <consortium name="Lawrence Berkeley National Laboratory"/>
            <person name="Harder C.B."/>
            <person name="Miyauchi S."/>
            <person name="Viragh M."/>
            <person name="Kuo A."/>
            <person name="Thoen E."/>
            <person name="Andreopoulos B."/>
            <person name="Lu D."/>
            <person name="Skrede I."/>
            <person name="Drula E."/>
            <person name="Henrissat B."/>
            <person name="Morin E."/>
            <person name="Kohler A."/>
            <person name="Barry K."/>
            <person name="LaButti K."/>
            <person name="Morin E."/>
            <person name="Salamov A."/>
            <person name="Lipzen A."/>
            <person name="Mereny Z."/>
            <person name="Hegedus B."/>
            <person name="Baldrian P."/>
            <person name="Stursova M."/>
            <person name="Weitz H."/>
            <person name="Taylor A."/>
            <person name="Grigoriev I.V."/>
            <person name="Nagy L.G."/>
            <person name="Martin F."/>
            <person name="Kauserud H."/>
        </authorList>
    </citation>
    <scope>NUCLEOTIDE SEQUENCE</scope>
    <source>
        <strain evidence="7">9144</strain>
    </source>
</reference>
<keyword evidence="3" id="KW-0963">Cytoplasm</keyword>
<evidence type="ECO:0000256" key="3">
    <source>
        <dbReference type="ARBA" id="ARBA00022490"/>
    </source>
</evidence>
<evidence type="ECO:0000256" key="4">
    <source>
        <dbReference type="SAM" id="Phobius"/>
    </source>
</evidence>
<feature type="domain" description="NAA35-like TPR repeats" evidence="6">
    <location>
        <begin position="342"/>
        <end position="502"/>
    </location>
</feature>
<dbReference type="InterPro" id="IPR057982">
    <property type="entry name" value="TPR_NAA35"/>
</dbReference>
<keyword evidence="4" id="KW-0472">Membrane</keyword>
<dbReference type="AlphaFoldDB" id="A0AAD6VSM3"/>
<feature type="transmembrane region" description="Helical" evidence="4">
    <location>
        <begin position="528"/>
        <end position="551"/>
    </location>
</feature>
<evidence type="ECO:0000259" key="6">
    <source>
        <dbReference type="Pfam" id="PF25789"/>
    </source>
</evidence>
<sequence>MQRLSITDLPGGDDYRDVTKVFIEAAAEMEPGEVILREGFTLQDAMSAFEIGEPRLDSGMATEVDQRPPFDPWAPLLPQEVCWIIDRSISYEMLWHAGNTLAHTVFTCQYSLVVPDMHPDMLPYGPKSDAQRPPQLIPIVLRASICGLLKCCDLTWRELSKGYVYDTEDWQSDKGDASLLEDMQVRNVITGLDGASSWILRSKQVPDPWATALIARLNLRKALLQIMDANVFKSPSDFHHLINIARNHLKTVRTYSSPDPVPESPAYTAFDPYIARKLNSTVPIRVVPVPPMDKTWDAIDALLDGWDELQLLSLTANVSTWEIAGNLRTWLPSLPLRLPYIRSSTQSVFYDGLLVLNKHSPQWVMDRFFFETLGVSYQSVVSFVEQHSSIQWQPWGDLQRGHFKLMTEYIRALWLNPCRRRRLLMKILVDLHTYYARLEAIWASVPELPGTSIMKHIPACALVWRLSVIREVILSGFQLELYTAEEKSFAYWYASQVMEAHLTCLDGLLLAVEPDCLAARELQFQHTFLTALQAMTLPMFALSMPLMSFAWRQMHTNFLRRYKWAFGRAYDLSSVPVVAAPDFEEFMDVSGQVLQDKSFSPPSSFQLAHTILAQLIESRAVGGYAGLWTEERIQLLKNLAEACAQLQSALVPQSMAEMRDFDVGLLKWDVQANSSAWFPVLEVEGVEGRRNKHRRRAEPDAS</sequence>
<keyword evidence="4" id="KW-1133">Transmembrane helix</keyword>
<evidence type="ECO:0000313" key="8">
    <source>
        <dbReference type="Proteomes" id="UP001219525"/>
    </source>
</evidence>
<dbReference type="PANTHER" id="PTHR21373:SF0">
    <property type="entry name" value="N-ALPHA-ACETYLTRANSFERASE 35, NATC AUXILIARY SUBUNIT"/>
    <property type="match status" value="1"/>
</dbReference>
<comment type="subcellular location">
    <subcellularLocation>
        <location evidence="1">Cytoplasm</location>
    </subcellularLocation>
</comment>
<comment type="similarity">
    <text evidence="2">Belongs to the MAK10 family.</text>
</comment>
<name>A0AAD6VSM3_9AGAR</name>
<dbReference type="InterPro" id="IPR007244">
    <property type="entry name" value="Naa35_N"/>
</dbReference>
<dbReference type="GO" id="GO:0031417">
    <property type="term" value="C:NatC complex"/>
    <property type="evidence" value="ECO:0007669"/>
    <property type="project" value="InterPro"/>
</dbReference>
<accession>A0AAD6VSM3</accession>
<comment type="caution">
    <text evidence="7">The sequence shown here is derived from an EMBL/GenBank/DDBJ whole genome shotgun (WGS) entry which is preliminary data.</text>
</comment>
<dbReference type="PANTHER" id="PTHR21373">
    <property type="entry name" value="GLUCOSE REPRESSIBLE PROTEIN MAK10"/>
    <property type="match status" value="1"/>
</dbReference>
<feature type="domain" description="NAA35-like N-terminal" evidence="5">
    <location>
        <begin position="31"/>
        <end position="189"/>
    </location>
</feature>
<evidence type="ECO:0000256" key="1">
    <source>
        <dbReference type="ARBA" id="ARBA00004496"/>
    </source>
</evidence>
<dbReference type="InterPro" id="IPR057983">
    <property type="entry name" value="NAA35-like_N"/>
</dbReference>